<proteinExistence type="predicted"/>
<dbReference type="InterPro" id="IPR051450">
    <property type="entry name" value="Gfo/Idh/MocA_Oxidoreductases"/>
</dbReference>
<name>A0A926KJ60_9BACL</name>
<dbReference type="EMBL" id="JACVVD010000001">
    <property type="protein sequence ID" value="MBD0378694.1"/>
    <property type="molecule type" value="Genomic_DNA"/>
</dbReference>
<accession>A0A926KJ60</accession>
<protein>
    <submittedName>
        <fullName evidence="3">Gfo/Idh/MocA family oxidoreductase</fullName>
    </submittedName>
</protein>
<dbReference type="AlphaFoldDB" id="A0A926KJ60"/>
<feature type="domain" description="GFO/IDH/MocA-like oxidoreductase" evidence="2">
    <location>
        <begin position="130"/>
        <end position="255"/>
    </location>
</feature>
<dbReference type="InterPro" id="IPR055170">
    <property type="entry name" value="GFO_IDH_MocA-like_dom"/>
</dbReference>
<dbReference type="PANTHER" id="PTHR43377">
    <property type="entry name" value="BILIVERDIN REDUCTASE A"/>
    <property type="match status" value="1"/>
</dbReference>
<dbReference type="SUPFAM" id="SSF55347">
    <property type="entry name" value="Glyceraldehyde-3-phosphate dehydrogenase-like, C-terminal domain"/>
    <property type="match status" value="1"/>
</dbReference>
<sequence>MIKVAMLSFWHVHAKDYARQAAEHPDTEIVAVWDEVPERGRHKAEELGVTFYESLQELLSLPEIDAVIVTAPTNRHRDVIIAASKAGKHIFTEKIVATSTKECLEILAAVEAARVKLVVSLPRLNTAFTQAIQHILRDELLGNVTLARIRLAHNGALPTEGAPNGGLPAHFFDLEQCGGGAMIDLGCHPMYLARLFLGFPDCVSASYGFVTGREVEDNALSILSYPSGALAIVEAGFVNSYSQFVIEIQGTGGSLFYSRTDDKLLLRSSKLIGEASNGWKVQTDLPVPLPSAFEQWVSHIQNGTTATENIQLALDLTRLMEASNLSARSNSVFWLSDIQE</sequence>
<evidence type="ECO:0000313" key="4">
    <source>
        <dbReference type="Proteomes" id="UP000650466"/>
    </source>
</evidence>
<dbReference type="SUPFAM" id="SSF51735">
    <property type="entry name" value="NAD(P)-binding Rossmann-fold domains"/>
    <property type="match status" value="1"/>
</dbReference>
<organism evidence="3 4">
    <name type="scientific">Paenibacillus sedimenti</name>
    <dbReference type="NCBI Taxonomy" id="2770274"/>
    <lineage>
        <taxon>Bacteria</taxon>
        <taxon>Bacillati</taxon>
        <taxon>Bacillota</taxon>
        <taxon>Bacilli</taxon>
        <taxon>Bacillales</taxon>
        <taxon>Paenibacillaceae</taxon>
        <taxon>Paenibacillus</taxon>
    </lineage>
</organism>
<evidence type="ECO:0000259" key="1">
    <source>
        <dbReference type="Pfam" id="PF01408"/>
    </source>
</evidence>
<dbReference type="InterPro" id="IPR000683">
    <property type="entry name" value="Gfo/Idh/MocA-like_OxRdtase_N"/>
</dbReference>
<evidence type="ECO:0000313" key="3">
    <source>
        <dbReference type="EMBL" id="MBD0378694.1"/>
    </source>
</evidence>
<dbReference type="Gene3D" id="3.30.360.10">
    <property type="entry name" value="Dihydrodipicolinate Reductase, domain 2"/>
    <property type="match status" value="1"/>
</dbReference>
<dbReference type="Proteomes" id="UP000650466">
    <property type="component" value="Unassembled WGS sequence"/>
</dbReference>
<evidence type="ECO:0000259" key="2">
    <source>
        <dbReference type="Pfam" id="PF22725"/>
    </source>
</evidence>
<dbReference type="RefSeq" id="WP_188172514.1">
    <property type="nucleotide sequence ID" value="NZ_JACVVD010000001.1"/>
</dbReference>
<dbReference type="PANTHER" id="PTHR43377:SF1">
    <property type="entry name" value="BILIVERDIN REDUCTASE A"/>
    <property type="match status" value="1"/>
</dbReference>
<gene>
    <name evidence="3" type="ORF">ICC18_00975</name>
</gene>
<comment type="caution">
    <text evidence="3">The sequence shown here is derived from an EMBL/GenBank/DDBJ whole genome shotgun (WGS) entry which is preliminary data.</text>
</comment>
<dbReference type="Gene3D" id="3.40.50.720">
    <property type="entry name" value="NAD(P)-binding Rossmann-like Domain"/>
    <property type="match status" value="1"/>
</dbReference>
<dbReference type="Pfam" id="PF01408">
    <property type="entry name" value="GFO_IDH_MocA"/>
    <property type="match status" value="1"/>
</dbReference>
<feature type="domain" description="Gfo/Idh/MocA-like oxidoreductase N-terminal" evidence="1">
    <location>
        <begin position="14"/>
        <end position="119"/>
    </location>
</feature>
<reference evidence="3" key="1">
    <citation type="submission" date="2020-09" db="EMBL/GenBank/DDBJ databases">
        <title>Draft Genome Sequence of Paenibacillus sp. WST5.</title>
        <authorList>
            <person name="Bao Z."/>
        </authorList>
    </citation>
    <scope>NUCLEOTIDE SEQUENCE</scope>
    <source>
        <strain evidence="3">WST5</strain>
    </source>
</reference>
<dbReference type="InterPro" id="IPR036291">
    <property type="entry name" value="NAD(P)-bd_dom_sf"/>
</dbReference>
<keyword evidence="4" id="KW-1185">Reference proteome</keyword>
<dbReference type="Pfam" id="PF22725">
    <property type="entry name" value="GFO_IDH_MocA_C3"/>
    <property type="match status" value="1"/>
</dbReference>
<dbReference type="GO" id="GO:0000166">
    <property type="term" value="F:nucleotide binding"/>
    <property type="evidence" value="ECO:0007669"/>
    <property type="project" value="InterPro"/>
</dbReference>